<evidence type="ECO:0000256" key="1">
    <source>
        <dbReference type="PROSITE-ProRule" id="PRU00042"/>
    </source>
</evidence>
<dbReference type="PANTHER" id="PTHR35744:SF2">
    <property type="entry name" value="OS06G0166200 PROTEIN"/>
    <property type="match status" value="1"/>
</dbReference>
<dbReference type="CDD" id="cd18725">
    <property type="entry name" value="PIN_LabA-like"/>
    <property type="match status" value="1"/>
</dbReference>
<protein>
    <recommendedName>
        <fullName evidence="3">C2H2-type domain-containing protein</fullName>
    </recommendedName>
</protein>
<keyword evidence="1" id="KW-0862">Zinc</keyword>
<organism evidence="4 5">
    <name type="scientific">Sphagnum troendelagicum</name>
    <dbReference type="NCBI Taxonomy" id="128251"/>
    <lineage>
        <taxon>Eukaryota</taxon>
        <taxon>Viridiplantae</taxon>
        <taxon>Streptophyta</taxon>
        <taxon>Embryophyta</taxon>
        <taxon>Bryophyta</taxon>
        <taxon>Sphagnophytina</taxon>
        <taxon>Sphagnopsida</taxon>
        <taxon>Sphagnales</taxon>
        <taxon>Sphagnaceae</taxon>
        <taxon>Sphagnum</taxon>
    </lineage>
</organism>
<dbReference type="EMBL" id="OZ019897">
    <property type="protein sequence ID" value="CAK9225396.1"/>
    <property type="molecule type" value="Genomic_DNA"/>
</dbReference>
<evidence type="ECO:0000313" key="5">
    <source>
        <dbReference type="Proteomes" id="UP001497512"/>
    </source>
</evidence>
<sequence length="409" mass="47262">MAAFQASFLSHKPCEGLRIPFVFRRHHLLPKTHLQFKSVCVVCSVSEISQRERFSPDDVLQEEERSRRRRSVAVFWDLDNKPPKAVRPYDAALRLRDTAAEFGNVVDMVAYANRHAFIYLPQWVREERQEKKKLDVLESKGLVKPLEPYVCNYCGRKCKTQLALKKHFKQLHERERSKRMTHLSHLKGKRRIKYKEKLADKEERYNDVAREILVPKVGYGLAGDLKRAGVFVKTVEDRPQAADEALIKHMTHYIHRGLECLCLVSDDSDFTNVLRLARLHRLQIIVVGETMTLSRHADISFSWEEVATGRAMGRAQGLASEAFEDRSNEEALRHEIQDDSDLYISELQDDSDQNTGGTGKDLGLKSGFRVSAFSEEEGGEWDSELHSVEEANDRPFDYPDWWDEDEDSE</sequence>
<feature type="domain" description="C2H2-type" evidence="3">
    <location>
        <begin position="149"/>
        <end position="177"/>
    </location>
</feature>
<dbReference type="InterPro" id="IPR013087">
    <property type="entry name" value="Znf_C2H2_type"/>
</dbReference>
<evidence type="ECO:0000256" key="2">
    <source>
        <dbReference type="SAM" id="MobiDB-lite"/>
    </source>
</evidence>
<reference evidence="4" key="1">
    <citation type="submission" date="2024-02" db="EMBL/GenBank/DDBJ databases">
        <authorList>
            <consortium name="ELIXIR-Norway"/>
            <consortium name="Elixir Norway"/>
        </authorList>
    </citation>
    <scope>NUCLEOTIDE SEQUENCE</scope>
</reference>
<name>A0ABP0ULX6_9BRYO</name>
<proteinExistence type="predicted"/>
<gene>
    <name evidence="4" type="ORF">CSSPTR1EN2_LOCUS17510</name>
</gene>
<dbReference type="Gene3D" id="3.40.50.1010">
    <property type="entry name" value="5'-nuclease"/>
    <property type="match status" value="1"/>
</dbReference>
<evidence type="ECO:0000313" key="4">
    <source>
        <dbReference type="EMBL" id="CAK9225396.1"/>
    </source>
</evidence>
<keyword evidence="1" id="KW-0863">Zinc-finger</keyword>
<dbReference type="PROSITE" id="PS00028">
    <property type="entry name" value="ZINC_FINGER_C2H2_1"/>
    <property type="match status" value="1"/>
</dbReference>
<dbReference type="SMART" id="SM00355">
    <property type="entry name" value="ZnF_C2H2"/>
    <property type="match status" value="1"/>
</dbReference>
<feature type="compositionally biased region" description="Basic and acidic residues" evidence="2">
    <location>
        <begin position="383"/>
        <end position="397"/>
    </location>
</feature>
<dbReference type="PANTHER" id="PTHR35744">
    <property type="entry name" value="C2H2-TYPE DOMAIN-CONTAINING PROTEIN"/>
    <property type="match status" value="1"/>
</dbReference>
<accession>A0ABP0ULX6</accession>
<dbReference type="Proteomes" id="UP001497512">
    <property type="component" value="Chromosome 5"/>
</dbReference>
<dbReference type="PROSITE" id="PS50157">
    <property type="entry name" value="ZINC_FINGER_C2H2_2"/>
    <property type="match status" value="1"/>
</dbReference>
<feature type="compositionally biased region" description="Acidic residues" evidence="2">
    <location>
        <begin position="400"/>
        <end position="409"/>
    </location>
</feature>
<dbReference type="Pfam" id="PF01936">
    <property type="entry name" value="NYN"/>
    <property type="match status" value="1"/>
</dbReference>
<keyword evidence="1" id="KW-0479">Metal-binding</keyword>
<keyword evidence="5" id="KW-1185">Reference proteome</keyword>
<evidence type="ECO:0000259" key="3">
    <source>
        <dbReference type="PROSITE" id="PS50157"/>
    </source>
</evidence>
<feature type="region of interest" description="Disordered" evidence="2">
    <location>
        <begin position="373"/>
        <end position="409"/>
    </location>
</feature>
<dbReference type="InterPro" id="IPR021139">
    <property type="entry name" value="NYN"/>
</dbReference>